<keyword evidence="5" id="KW-1185">Reference proteome</keyword>
<name>A0AAD4E1U1_9AGAM</name>
<organism evidence="4 5">
    <name type="scientific">Suillus fuscotomentosus</name>
    <dbReference type="NCBI Taxonomy" id="1912939"/>
    <lineage>
        <taxon>Eukaryota</taxon>
        <taxon>Fungi</taxon>
        <taxon>Dikarya</taxon>
        <taxon>Basidiomycota</taxon>
        <taxon>Agaricomycotina</taxon>
        <taxon>Agaricomycetes</taxon>
        <taxon>Agaricomycetidae</taxon>
        <taxon>Boletales</taxon>
        <taxon>Suillineae</taxon>
        <taxon>Suillaceae</taxon>
        <taxon>Suillus</taxon>
    </lineage>
</organism>
<evidence type="ECO:0000259" key="3">
    <source>
        <dbReference type="Pfam" id="PF20149"/>
    </source>
</evidence>
<protein>
    <recommendedName>
        <fullName evidence="3">DUF6532 domain-containing protein</fullName>
    </recommendedName>
</protein>
<dbReference type="AlphaFoldDB" id="A0AAD4E1U1"/>
<feature type="region of interest" description="Disordered" evidence="2">
    <location>
        <begin position="174"/>
        <end position="202"/>
    </location>
</feature>
<accession>A0AAD4E1U1</accession>
<evidence type="ECO:0000256" key="2">
    <source>
        <dbReference type="SAM" id="MobiDB-lite"/>
    </source>
</evidence>
<feature type="compositionally biased region" description="Basic and acidic residues" evidence="2">
    <location>
        <begin position="59"/>
        <end position="75"/>
    </location>
</feature>
<feature type="region of interest" description="Disordered" evidence="2">
    <location>
        <begin position="280"/>
        <end position="303"/>
    </location>
</feature>
<feature type="domain" description="DUF6532" evidence="3">
    <location>
        <begin position="378"/>
        <end position="462"/>
    </location>
</feature>
<feature type="compositionally biased region" description="Basic and acidic residues" evidence="2">
    <location>
        <begin position="290"/>
        <end position="303"/>
    </location>
</feature>
<feature type="compositionally biased region" description="Basic residues" evidence="2">
    <location>
        <begin position="49"/>
        <end position="58"/>
    </location>
</feature>
<sequence>MAITCLKREERDHKKRPGRRRPGRRTREEDQGEEGQEGEGQREGPGRRGPGRRTKEKRTRKEGQEGGPKRRIRKEEELGRRRKGCWLEGPEEVHLKQQVCADFLIPKIHQVLAVGRFTRGGLVLKEQGLVVELEHGDFITFTSANTTHFNLEYLISIIPYNISSKEANINRQASLLRPKKSAPMPPKGKRGTAKPNSKPKAVSKALCSYTSTKKFSAADAKNLTELHKAQKTVQAAEEADKKKALLEQDAQAERDDEAEMESSEDEPVLDIVKNLLIFNAEDEEDNNEVPGEKQGSHSDKKEYSNLLNDDKVMVEDDNELSNSTSSKFSRCSSIIKAKVTLAMFSTPHLRRITGNQQLTEKLTQLDNNLDIKNLLVNYDNIFLHGIINLKLVKGDTIKMDKCNNLYLEFPNALLALCTSAIQCVLRGFLLNGKLKGIGSVVPFTNESYHDKFSSYISSLSEFQRDTPSFYKLIKMDMKDALKKVSLDASSMLKKTSTMKIDKNAIEEAAKKALAEREAAASGSKGEEE</sequence>
<feature type="compositionally biased region" description="Basic and acidic residues" evidence="2">
    <location>
        <begin position="1"/>
        <end position="12"/>
    </location>
</feature>
<dbReference type="InterPro" id="IPR045341">
    <property type="entry name" value="DUF6532"/>
</dbReference>
<gene>
    <name evidence="4" type="ORF">F5891DRAFT_982092</name>
</gene>
<dbReference type="EMBL" id="JABBWK010000041">
    <property type="protein sequence ID" value="KAG1898193.1"/>
    <property type="molecule type" value="Genomic_DNA"/>
</dbReference>
<feature type="compositionally biased region" description="Basic residues" evidence="2">
    <location>
        <begin position="13"/>
        <end position="24"/>
    </location>
</feature>
<dbReference type="Pfam" id="PF20149">
    <property type="entry name" value="DUF6532"/>
    <property type="match status" value="1"/>
</dbReference>
<dbReference type="RefSeq" id="XP_041223769.1">
    <property type="nucleotide sequence ID" value="XM_041377195.1"/>
</dbReference>
<dbReference type="Proteomes" id="UP001195769">
    <property type="component" value="Unassembled WGS sequence"/>
</dbReference>
<feature type="coiled-coil region" evidence="1">
    <location>
        <begin position="229"/>
        <end position="256"/>
    </location>
</feature>
<comment type="caution">
    <text evidence="4">The sequence shown here is derived from an EMBL/GenBank/DDBJ whole genome shotgun (WGS) entry which is preliminary data.</text>
</comment>
<evidence type="ECO:0000313" key="5">
    <source>
        <dbReference type="Proteomes" id="UP001195769"/>
    </source>
</evidence>
<reference evidence="4" key="1">
    <citation type="journal article" date="2020" name="New Phytol.">
        <title>Comparative genomics reveals dynamic genome evolution in host specialist ectomycorrhizal fungi.</title>
        <authorList>
            <person name="Lofgren L.A."/>
            <person name="Nguyen N.H."/>
            <person name="Vilgalys R."/>
            <person name="Ruytinx J."/>
            <person name="Liao H.L."/>
            <person name="Branco S."/>
            <person name="Kuo A."/>
            <person name="LaButti K."/>
            <person name="Lipzen A."/>
            <person name="Andreopoulos W."/>
            <person name="Pangilinan J."/>
            <person name="Riley R."/>
            <person name="Hundley H."/>
            <person name="Na H."/>
            <person name="Barry K."/>
            <person name="Grigoriev I.V."/>
            <person name="Stajich J.E."/>
            <person name="Kennedy P.G."/>
        </authorList>
    </citation>
    <scope>NUCLEOTIDE SEQUENCE</scope>
    <source>
        <strain evidence="4">FC203</strain>
    </source>
</reference>
<keyword evidence="1" id="KW-0175">Coiled coil</keyword>
<proteinExistence type="predicted"/>
<evidence type="ECO:0000313" key="4">
    <source>
        <dbReference type="EMBL" id="KAG1898193.1"/>
    </source>
</evidence>
<evidence type="ECO:0000256" key="1">
    <source>
        <dbReference type="SAM" id="Coils"/>
    </source>
</evidence>
<feature type="region of interest" description="Disordered" evidence="2">
    <location>
        <begin position="1"/>
        <end position="75"/>
    </location>
</feature>
<dbReference type="GeneID" id="64671493"/>